<organism evidence="2 3">
    <name type="scientific">Streptomyces filamentosus</name>
    <name type="common">Streptomyces roseosporus</name>
    <dbReference type="NCBI Taxonomy" id="67294"/>
    <lineage>
        <taxon>Bacteria</taxon>
        <taxon>Bacillati</taxon>
        <taxon>Actinomycetota</taxon>
        <taxon>Actinomycetes</taxon>
        <taxon>Kitasatosporales</taxon>
        <taxon>Streptomycetaceae</taxon>
        <taxon>Streptomyces</taxon>
    </lineage>
</organism>
<keyword evidence="3" id="KW-1185">Reference proteome</keyword>
<feature type="region of interest" description="Disordered" evidence="1">
    <location>
        <begin position="17"/>
        <end position="79"/>
    </location>
</feature>
<proteinExistence type="predicted"/>
<reference evidence="2" key="1">
    <citation type="journal article" date="2014" name="Int. J. Syst. Evol. Microbiol.">
        <title>Complete genome sequence of Corynebacterium casei LMG S-19264T (=DSM 44701T), isolated from a smear-ripened cheese.</title>
        <authorList>
            <consortium name="US DOE Joint Genome Institute (JGI-PGF)"/>
            <person name="Walter F."/>
            <person name="Albersmeier A."/>
            <person name="Kalinowski J."/>
            <person name="Ruckert C."/>
        </authorList>
    </citation>
    <scope>NUCLEOTIDE SEQUENCE</scope>
    <source>
        <strain evidence="2">JCM 4122</strain>
    </source>
</reference>
<gene>
    <name evidence="2" type="ORF">GCM10017667_65190</name>
</gene>
<protein>
    <submittedName>
        <fullName evidence="2">Uncharacterized protein</fullName>
    </submittedName>
</protein>
<evidence type="ECO:0000256" key="1">
    <source>
        <dbReference type="SAM" id="MobiDB-lite"/>
    </source>
</evidence>
<comment type="caution">
    <text evidence="2">The sequence shown here is derived from an EMBL/GenBank/DDBJ whole genome shotgun (WGS) entry which is preliminary data.</text>
</comment>
<dbReference type="AlphaFoldDB" id="A0A919BX74"/>
<name>A0A919BX74_STRFL</name>
<evidence type="ECO:0000313" key="3">
    <source>
        <dbReference type="Proteomes" id="UP000632849"/>
    </source>
</evidence>
<dbReference type="Proteomes" id="UP000632849">
    <property type="component" value="Unassembled WGS sequence"/>
</dbReference>
<reference evidence="2" key="2">
    <citation type="submission" date="2020-09" db="EMBL/GenBank/DDBJ databases">
        <authorList>
            <person name="Sun Q."/>
            <person name="Ohkuma M."/>
        </authorList>
    </citation>
    <scope>NUCLEOTIDE SEQUENCE</scope>
    <source>
        <strain evidence="2">JCM 4122</strain>
    </source>
</reference>
<dbReference type="EMBL" id="BNBE01000003">
    <property type="protein sequence ID" value="GHG20856.1"/>
    <property type="molecule type" value="Genomic_DNA"/>
</dbReference>
<accession>A0A919BX74</accession>
<evidence type="ECO:0000313" key="2">
    <source>
        <dbReference type="EMBL" id="GHG20856.1"/>
    </source>
</evidence>
<sequence>MLAPGHCDGTAGCAALARHPRSSHVRGPDPAPVRSADARVHAPEGGVSGAGGPSGADQPQLPDGLVQLMSWGRLAPHSS</sequence>